<dbReference type="InterPro" id="IPR056531">
    <property type="entry name" value="HVO_A0563_N"/>
</dbReference>
<gene>
    <name evidence="5" type="ORF">SAMN05216564_1076</name>
</gene>
<dbReference type="Proteomes" id="UP000199079">
    <property type="component" value="Unassembled WGS sequence"/>
</dbReference>
<dbReference type="Pfam" id="PF04967">
    <property type="entry name" value="HTH_10"/>
    <property type="match status" value="1"/>
</dbReference>
<evidence type="ECO:0000256" key="2">
    <source>
        <dbReference type="ARBA" id="ARBA00023163"/>
    </source>
</evidence>
<dbReference type="Gene3D" id="1.10.10.10">
    <property type="entry name" value="Winged helix-like DNA-binding domain superfamily/Winged helix DNA-binding domain"/>
    <property type="match status" value="1"/>
</dbReference>
<keyword evidence="2" id="KW-0804">Transcription</keyword>
<evidence type="ECO:0000259" key="4">
    <source>
        <dbReference type="Pfam" id="PF24280"/>
    </source>
</evidence>
<evidence type="ECO:0000259" key="3">
    <source>
        <dbReference type="Pfam" id="PF04967"/>
    </source>
</evidence>
<dbReference type="AlphaFoldDB" id="A0A1H3LAR4"/>
<dbReference type="Pfam" id="PF24280">
    <property type="entry name" value="HVO_A0563_N"/>
    <property type="match status" value="1"/>
</dbReference>
<protein>
    <submittedName>
        <fullName evidence="5">Uncharacterized protein</fullName>
    </submittedName>
</protein>
<accession>A0A1H3LAR4</accession>
<dbReference type="EMBL" id="FNPC01000007">
    <property type="protein sequence ID" value="SDY61471.1"/>
    <property type="molecule type" value="Genomic_DNA"/>
</dbReference>
<dbReference type="InterPro" id="IPR036388">
    <property type="entry name" value="WH-like_DNA-bd_sf"/>
</dbReference>
<evidence type="ECO:0000256" key="1">
    <source>
        <dbReference type="ARBA" id="ARBA00023015"/>
    </source>
</evidence>
<evidence type="ECO:0000313" key="6">
    <source>
        <dbReference type="Proteomes" id="UP000199079"/>
    </source>
</evidence>
<dbReference type="PANTHER" id="PTHR34236:SF1">
    <property type="entry name" value="DIMETHYL SULFOXIDE REDUCTASE TRANSCRIPTIONAL ACTIVATOR"/>
    <property type="match status" value="1"/>
</dbReference>
<reference evidence="6" key="1">
    <citation type="submission" date="2016-10" db="EMBL/GenBank/DDBJ databases">
        <authorList>
            <person name="Varghese N."/>
            <person name="Submissions S."/>
        </authorList>
    </citation>
    <scope>NUCLEOTIDE SEQUENCE [LARGE SCALE GENOMIC DNA]</scope>
    <source>
        <strain evidence="6">DC30,IBRC 10041,KCTC 4046</strain>
    </source>
</reference>
<dbReference type="SUPFAM" id="SSF88659">
    <property type="entry name" value="Sigma3 and sigma4 domains of RNA polymerase sigma factors"/>
    <property type="match status" value="1"/>
</dbReference>
<dbReference type="InterPro" id="IPR013324">
    <property type="entry name" value="RNA_pol_sigma_r3/r4-like"/>
</dbReference>
<dbReference type="OrthoDB" id="202021at2157"/>
<keyword evidence="6" id="KW-1185">Reference proteome</keyword>
<sequence>MYEATLQINHTSPYADATERCDTHVEMWCNQYCDLVYVSGTDIETSVETFRDTIGIQELTRREGEVILITDSCLLSSQDNLLEGYLRPHHCLSLPPLTYDNGKLLARVIALEEERLTEVYRDINRDHHVTVKAKREVQSVVPDIPILMLDSALPSLSEGQQRALTLAVNSGYYEIPRGATTSEIADQMGVSRRTFEEHLRRAENKVVKNLLDYLVA</sequence>
<proteinExistence type="predicted"/>
<name>A0A1H3LAR4_9EURY</name>
<feature type="domain" description="HTH bat-type" evidence="3">
    <location>
        <begin position="156"/>
        <end position="208"/>
    </location>
</feature>
<keyword evidence="1" id="KW-0805">Transcription regulation</keyword>
<feature type="domain" description="HVO-A0563 N-terminal" evidence="4">
    <location>
        <begin position="3"/>
        <end position="146"/>
    </location>
</feature>
<dbReference type="InterPro" id="IPR007050">
    <property type="entry name" value="HTH_bacterioopsin"/>
</dbReference>
<dbReference type="PANTHER" id="PTHR34236">
    <property type="entry name" value="DIMETHYL SULFOXIDE REDUCTASE TRANSCRIPTIONAL ACTIVATOR"/>
    <property type="match status" value="1"/>
</dbReference>
<organism evidence="5 6">
    <name type="scientific">Halopenitus persicus</name>
    <dbReference type="NCBI Taxonomy" id="1048396"/>
    <lineage>
        <taxon>Archaea</taxon>
        <taxon>Methanobacteriati</taxon>
        <taxon>Methanobacteriota</taxon>
        <taxon>Stenosarchaea group</taxon>
        <taxon>Halobacteria</taxon>
        <taxon>Halobacteriales</taxon>
        <taxon>Haloferacaceae</taxon>
        <taxon>Halopenitus</taxon>
    </lineage>
</organism>
<evidence type="ECO:0000313" key="5">
    <source>
        <dbReference type="EMBL" id="SDY61471.1"/>
    </source>
</evidence>